<accession>A0A0R1TXN9</accession>
<keyword evidence="3" id="KW-1185">Reference proteome</keyword>
<protein>
    <recommendedName>
        <fullName evidence="1">HTH LytTR-type domain-containing protein</fullName>
    </recommendedName>
</protein>
<evidence type="ECO:0000259" key="1">
    <source>
        <dbReference type="PROSITE" id="PS50930"/>
    </source>
</evidence>
<dbReference type="PANTHER" id="PTHR37299:SF4">
    <property type="entry name" value="TRANSCRIPTIONAL REGULATOR"/>
    <property type="match status" value="1"/>
</dbReference>
<dbReference type="GO" id="GO:0000156">
    <property type="term" value="F:phosphorelay response regulator activity"/>
    <property type="evidence" value="ECO:0007669"/>
    <property type="project" value="InterPro"/>
</dbReference>
<evidence type="ECO:0000313" key="3">
    <source>
        <dbReference type="Proteomes" id="UP000051922"/>
    </source>
</evidence>
<dbReference type="Pfam" id="PF04397">
    <property type="entry name" value="LytTR"/>
    <property type="match status" value="1"/>
</dbReference>
<sequence>MRFEQDDQLDEPEVVIRAAAPSAETQRLQQLLAAHTITAYRDSQEFFLDPADIIFVQTEERTVQVHTADQIYQSKERLYALEDSLPGYFARVAKSTIINLYQVSAVNRSLANCWISFRRSHKQVYASRRYYRQLQDRLNETRSSHE</sequence>
<name>A0A0R1TXN9_9LACO</name>
<dbReference type="PANTHER" id="PTHR37299">
    <property type="entry name" value="TRANSCRIPTIONAL REGULATOR-RELATED"/>
    <property type="match status" value="1"/>
</dbReference>
<dbReference type="PROSITE" id="PS50930">
    <property type="entry name" value="HTH_LYTTR"/>
    <property type="match status" value="1"/>
</dbReference>
<dbReference type="STRING" id="1423783.FC50_GL001406"/>
<gene>
    <name evidence="2" type="ORF">FC50_GL001406</name>
</gene>
<dbReference type="GO" id="GO:0003677">
    <property type="term" value="F:DNA binding"/>
    <property type="evidence" value="ECO:0007669"/>
    <property type="project" value="InterPro"/>
</dbReference>
<dbReference type="EMBL" id="AZFJ01000049">
    <property type="protein sequence ID" value="KRL85999.1"/>
    <property type="molecule type" value="Genomic_DNA"/>
</dbReference>
<evidence type="ECO:0000313" key="2">
    <source>
        <dbReference type="EMBL" id="KRL85999.1"/>
    </source>
</evidence>
<reference evidence="2 3" key="1">
    <citation type="journal article" date="2015" name="Genome Announc.">
        <title>Expanding the biotechnology potential of lactobacilli through comparative genomics of 213 strains and associated genera.</title>
        <authorList>
            <person name="Sun Z."/>
            <person name="Harris H.M."/>
            <person name="McCann A."/>
            <person name="Guo C."/>
            <person name="Argimon S."/>
            <person name="Zhang W."/>
            <person name="Yang X."/>
            <person name="Jeffery I.B."/>
            <person name="Cooney J.C."/>
            <person name="Kagawa T.F."/>
            <person name="Liu W."/>
            <person name="Song Y."/>
            <person name="Salvetti E."/>
            <person name="Wrobel A."/>
            <person name="Rasinkangas P."/>
            <person name="Parkhill J."/>
            <person name="Rea M.C."/>
            <person name="O'Sullivan O."/>
            <person name="Ritari J."/>
            <person name="Douillard F.P."/>
            <person name="Paul Ross R."/>
            <person name="Yang R."/>
            <person name="Briner A.E."/>
            <person name="Felis G.E."/>
            <person name="de Vos W.M."/>
            <person name="Barrangou R."/>
            <person name="Klaenhammer T.R."/>
            <person name="Caufield P.W."/>
            <person name="Cui Y."/>
            <person name="Zhang H."/>
            <person name="O'Toole P.W."/>
        </authorList>
    </citation>
    <scope>NUCLEOTIDE SEQUENCE [LARGE SCALE GENOMIC DNA]</scope>
    <source>
        <strain evidence="2 3">DSM 15945</strain>
    </source>
</reference>
<organism evidence="2 3">
    <name type="scientific">Lacticaseibacillus pantheris DSM 15945 = JCM 12539 = NBRC 106106</name>
    <dbReference type="NCBI Taxonomy" id="1423783"/>
    <lineage>
        <taxon>Bacteria</taxon>
        <taxon>Bacillati</taxon>
        <taxon>Bacillota</taxon>
        <taxon>Bacilli</taxon>
        <taxon>Lactobacillales</taxon>
        <taxon>Lactobacillaceae</taxon>
        <taxon>Lacticaseibacillus</taxon>
    </lineage>
</organism>
<comment type="caution">
    <text evidence="2">The sequence shown here is derived from an EMBL/GenBank/DDBJ whole genome shotgun (WGS) entry which is preliminary data.</text>
</comment>
<dbReference type="InterPro" id="IPR046947">
    <property type="entry name" value="LytR-like"/>
</dbReference>
<dbReference type="Gene3D" id="2.40.50.1020">
    <property type="entry name" value="LytTr DNA-binding domain"/>
    <property type="match status" value="1"/>
</dbReference>
<dbReference type="Proteomes" id="UP000051922">
    <property type="component" value="Unassembled WGS sequence"/>
</dbReference>
<dbReference type="SMART" id="SM00850">
    <property type="entry name" value="LytTR"/>
    <property type="match status" value="1"/>
</dbReference>
<feature type="domain" description="HTH LytTR-type" evidence="1">
    <location>
        <begin position="37"/>
        <end position="140"/>
    </location>
</feature>
<proteinExistence type="predicted"/>
<dbReference type="AlphaFoldDB" id="A0A0R1TXN9"/>
<dbReference type="InterPro" id="IPR007492">
    <property type="entry name" value="LytTR_DNA-bd_dom"/>
</dbReference>
<dbReference type="PATRIC" id="fig|1423783.4.peg.1447"/>